<dbReference type="InterPro" id="IPR035644">
    <property type="entry name" value="MraZ_C"/>
</dbReference>
<dbReference type="GO" id="GO:2000143">
    <property type="term" value="P:negative regulation of DNA-templated transcription initiation"/>
    <property type="evidence" value="ECO:0007669"/>
    <property type="project" value="TreeGrafter"/>
</dbReference>
<keyword evidence="6 7" id="KW-0804">Transcription</keyword>
<evidence type="ECO:0000259" key="8">
    <source>
        <dbReference type="PROSITE" id="PS51740"/>
    </source>
</evidence>
<keyword evidence="4 7" id="KW-0805">Transcription regulation</keyword>
<dbReference type="HAMAP" id="MF_01008">
    <property type="entry name" value="MraZ"/>
    <property type="match status" value="1"/>
</dbReference>
<dbReference type="Proteomes" id="UP000515312">
    <property type="component" value="Chromosome"/>
</dbReference>
<dbReference type="RefSeq" id="WP_186743577.1">
    <property type="nucleotide sequence ID" value="NZ_CP060394.1"/>
</dbReference>
<evidence type="ECO:0000256" key="6">
    <source>
        <dbReference type="ARBA" id="ARBA00023163"/>
    </source>
</evidence>
<keyword evidence="2 7" id="KW-0963">Cytoplasm</keyword>
<dbReference type="GO" id="GO:0009295">
    <property type="term" value="C:nucleoid"/>
    <property type="evidence" value="ECO:0007669"/>
    <property type="project" value="UniProtKB-SubCell"/>
</dbReference>
<feature type="domain" description="SpoVT-AbrB" evidence="8">
    <location>
        <begin position="5"/>
        <end position="51"/>
    </location>
</feature>
<keyword evidence="3" id="KW-0677">Repeat</keyword>
<reference evidence="9 10" key="1">
    <citation type="submission" date="2020-08" db="EMBL/GenBank/DDBJ databases">
        <title>Edaphobacter telluris sp. nov. and Acidobacterium dinghuensis sp. nov., two acidobacteria isolated from forest soil.</title>
        <authorList>
            <person name="Fu J."/>
            <person name="Qiu L."/>
        </authorList>
    </citation>
    <scope>NUCLEOTIDE SEQUENCE [LARGE SCALE GENOMIC DNA]</scope>
    <source>
        <strain evidence="9">4Y35</strain>
    </source>
</reference>
<dbReference type="AlphaFoldDB" id="A0A7G8BJA3"/>
<dbReference type="GO" id="GO:0005737">
    <property type="term" value="C:cytoplasm"/>
    <property type="evidence" value="ECO:0007669"/>
    <property type="project" value="UniProtKB-UniRule"/>
</dbReference>
<comment type="subcellular location">
    <subcellularLocation>
        <location evidence="7">Cytoplasm</location>
        <location evidence="7">Nucleoid</location>
    </subcellularLocation>
</comment>
<dbReference type="PANTHER" id="PTHR34701:SF1">
    <property type="entry name" value="TRANSCRIPTIONAL REGULATOR MRAZ"/>
    <property type="match status" value="1"/>
</dbReference>
<protein>
    <recommendedName>
        <fullName evidence="1 7">Transcriptional regulator MraZ</fullName>
    </recommendedName>
</protein>
<keyword evidence="10" id="KW-1185">Reference proteome</keyword>
<comment type="subunit">
    <text evidence="7">Forms oligomers.</text>
</comment>
<dbReference type="CDD" id="cd16321">
    <property type="entry name" value="MraZ_C"/>
    <property type="match status" value="1"/>
</dbReference>
<organism evidence="9 10">
    <name type="scientific">Alloacidobacterium dinghuense</name>
    <dbReference type="NCBI Taxonomy" id="2763107"/>
    <lineage>
        <taxon>Bacteria</taxon>
        <taxon>Pseudomonadati</taxon>
        <taxon>Acidobacteriota</taxon>
        <taxon>Terriglobia</taxon>
        <taxon>Terriglobales</taxon>
        <taxon>Acidobacteriaceae</taxon>
        <taxon>Alloacidobacterium</taxon>
    </lineage>
</organism>
<dbReference type="CDD" id="cd16320">
    <property type="entry name" value="MraZ_N"/>
    <property type="match status" value="1"/>
</dbReference>
<evidence type="ECO:0000313" key="9">
    <source>
        <dbReference type="EMBL" id="QNI32623.1"/>
    </source>
</evidence>
<dbReference type="InterPro" id="IPR035642">
    <property type="entry name" value="MraZ_N"/>
</dbReference>
<evidence type="ECO:0000256" key="1">
    <source>
        <dbReference type="ARBA" id="ARBA00013860"/>
    </source>
</evidence>
<dbReference type="InterPro" id="IPR003444">
    <property type="entry name" value="MraZ"/>
</dbReference>
<proteinExistence type="inferred from homology"/>
<accession>A0A7G8BJA3</accession>
<dbReference type="InterPro" id="IPR007159">
    <property type="entry name" value="SpoVT-AbrB_dom"/>
</dbReference>
<evidence type="ECO:0000313" key="10">
    <source>
        <dbReference type="Proteomes" id="UP000515312"/>
    </source>
</evidence>
<gene>
    <name evidence="7" type="primary">mraZ</name>
    <name evidence="9" type="ORF">H7849_00945</name>
</gene>
<dbReference type="SUPFAM" id="SSF89447">
    <property type="entry name" value="AbrB/MazE/MraZ-like"/>
    <property type="match status" value="1"/>
</dbReference>
<dbReference type="EMBL" id="CP060394">
    <property type="protein sequence ID" value="QNI32623.1"/>
    <property type="molecule type" value="Genomic_DNA"/>
</dbReference>
<dbReference type="GO" id="GO:0003700">
    <property type="term" value="F:DNA-binding transcription factor activity"/>
    <property type="evidence" value="ECO:0007669"/>
    <property type="project" value="UniProtKB-UniRule"/>
</dbReference>
<evidence type="ECO:0000256" key="7">
    <source>
        <dbReference type="HAMAP-Rule" id="MF_01008"/>
    </source>
</evidence>
<dbReference type="InterPro" id="IPR038619">
    <property type="entry name" value="MraZ_sf"/>
</dbReference>
<comment type="similarity">
    <text evidence="7">Belongs to the MraZ family.</text>
</comment>
<evidence type="ECO:0000256" key="3">
    <source>
        <dbReference type="ARBA" id="ARBA00022737"/>
    </source>
</evidence>
<evidence type="ECO:0000256" key="5">
    <source>
        <dbReference type="ARBA" id="ARBA00023125"/>
    </source>
</evidence>
<keyword evidence="5 7" id="KW-0238">DNA-binding</keyword>
<dbReference type="PANTHER" id="PTHR34701">
    <property type="entry name" value="TRANSCRIPTIONAL REGULATOR MRAZ"/>
    <property type="match status" value="1"/>
</dbReference>
<dbReference type="Pfam" id="PF02381">
    <property type="entry name" value="MraZ"/>
    <property type="match status" value="2"/>
</dbReference>
<dbReference type="InterPro" id="IPR020603">
    <property type="entry name" value="MraZ_dom"/>
</dbReference>
<dbReference type="PROSITE" id="PS51740">
    <property type="entry name" value="SPOVT_ABRB"/>
    <property type="match status" value="2"/>
</dbReference>
<dbReference type="GO" id="GO:0000976">
    <property type="term" value="F:transcription cis-regulatory region binding"/>
    <property type="evidence" value="ECO:0007669"/>
    <property type="project" value="TreeGrafter"/>
</dbReference>
<dbReference type="Gene3D" id="3.40.1550.20">
    <property type="entry name" value="Transcriptional regulator MraZ domain"/>
    <property type="match status" value="1"/>
</dbReference>
<evidence type="ECO:0000256" key="4">
    <source>
        <dbReference type="ARBA" id="ARBA00023015"/>
    </source>
</evidence>
<feature type="domain" description="SpoVT-AbrB" evidence="8">
    <location>
        <begin position="80"/>
        <end position="123"/>
    </location>
</feature>
<sequence>MFRGNHTARVDEKGRLKLPVEFKRPLTENYGSLFYITSKDGKVAEVYPLKEWEKIEEKLAAIPSFHPAKKKLMGRVNYYGQTVEIDTQGRLLLPQILRESANLMTDVVVFGMQNYLTVANHEDFKRNIDENPMTAEDEKELAGFGL</sequence>
<name>A0A7G8BJA3_9BACT</name>
<dbReference type="KEGG" id="adin:H7849_00945"/>
<evidence type="ECO:0000256" key="2">
    <source>
        <dbReference type="ARBA" id="ARBA00022490"/>
    </source>
</evidence>
<dbReference type="InterPro" id="IPR037914">
    <property type="entry name" value="SpoVT-AbrB_sf"/>
</dbReference>